<evidence type="ECO:0000256" key="7">
    <source>
        <dbReference type="ARBA" id="ARBA00022840"/>
    </source>
</evidence>
<dbReference type="EMBL" id="CP093365">
    <property type="protein sequence ID" value="UQS83092.1"/>
    <property type="molecule type" value="Genomic_DNA"/>
</dbReference>
<proteinExistence type="inferred from homology"/>
<gene>
    <name evidence="11" type="primary">galK</name>
    <name evidence="16" type="ORF">MOO47_04715</name>
</gene>
<keyword evidence="7 11" id="KW-0067">ATP-binding</keyword>
<dbReference type="SUPFAM" id="SSF55060">
    <property type="entry name" value="GHMP Kinase, C-terminal domain"/>
    <property type="match status" value="1"/>
</dbReference>
<sequence length="391" mass="43267">MAAITKQVLQNNFMQQFSKQPTACYFSPGRINLIGEHIDYNGGLVLPCAISLGTYAAIAPRNDQKLQLYSANFPDDILTIDLQNLSTKAQGLWSDYVIGVCRGLQQQGYQLPHGFDIFIQGDLPASAGLSSSASLELLIGMIFREQFGWDLSLEQLAQLGQKAENDFVGVNSGIMDQFAVALGKENNALILNTATLAYDYVPLDLKDYCIVIMNSKQPRQLANSKYNQRRNECEMALQLLQAKLAIAQLCELTPERLDEYGYLFADPLLFKRARHVVWENNRTLNAQKALQQHDLATFGRLLNASHYSLQQDYEVTGVALDCLVTTAWQQPETIGARMTGAGFGGCAIALVAQAGVDHFVQTVGEQYQQAIGHEADFYIAHVANGPYQLKD</sequence>
<feature type="domain" description="GHMP kinase N-terminal" evidence="13">
    <location>
        <begin position="96"/>
        <end position="184"/>
    </location>
</feature>
<evidence type="ECO:0000256" key="1">
    <source>
        <dbReference type="ARBA" id="ARBA00006566"/>
    </source>
</evidence>
<dbReference type="InterPro" id="IPR006203">
    <property type="entry name" value="GHMP_knse_ATP-bd_CS"/>
</dbReference>
<dbReference type="GO" id="GO:0004335">
    <property type="term" value="F:galactokinase activity"/>
    <property type="evidence" value="ECO:0007669"/>
    <property type="project" value="UniProtKB-EC"/>
</dbReference>
<dbReference type="InterPro" id="IPR019741">
    <property type="entry name" value="Galactokinase_CS"/>
</dbReference>
<dbReference type="NCBIfam" id="NF003705">
    <property type="entry name" value="PRK05322.1"/>
    <property type="match status" value="1"/>
</dbReference>
<dbReference type="InterPro" id="IPR022963">
    <property type="entry name" value="Galactokinase_bac"/>
</dbReference>
<dbReference type="HAMAP" id="MF_00246">
    <property type="entry name" value="Galactokinase"/>
    <property type="match status" value="1"/>
</dbReference>
<keyword evidence="5 11" id="KW-0547">Nucleotide-binding</keyword>
<evidence type="ECO:0000256" key="10">
    <source>
        <dbReference type="ARBA" id="ARBA00023277"/>
    </source>
</evidence>
<evidence type="ECO:0000256" key="12">
    <source>
        <dbReference type="NCBIfam" id="TIGR00131"/>
    </source>
</evidence>
<organism evidence="16 17">
    <name type="scientific">Bombilactobacillus thymidiniphilus</name>
    <dbReference type="NCBI Taxonomy" id="2923363"/>
    <lineage>
        <taxon>Bacteria</taxon>
        <taxon>Bacillati</taxon>
        <taxon>Bacillota</taxon>
        <taxon>Bacilli</taxon>
        <taxon>Lactobacillales</taxon>
        <taxon>Lactobacillaceae</taxon>
        <taxon>Bombilactobacillus</taxon>
    </lineage>
</organism>
<evidence type="ECO:0000256" key="11">
    <source>
        <dbReference type="HAMAP-Rule" id="MF_00246"/>
    </source>
</evidence>
<dbReference type="PROSITE" id="PS00106">
    <property type="entry name" value="GALACTOKINASE"/>
    <property type="match status" value="1"/>
</dbReference>
<dbReference type="NCBIfam" id="TIGR00131">
    <property type="entry name" value="gal_kin"/>
    <property type="match status" value="1"/>
</dbReference>
<dbReference type="PRINTS" id="PR00473">
    <property type="entry name" value="GALCTOKINASE"/>
</dbReference>
<evidence type="ECO:0000256" key="9">
    <source>
        <dbReference type="ARBA" id="ARBA00023144"/>
    </source>
</evidence>
<dbReference type="InterPro" id="IPR006206">
    <property type="entry name" value="Mevalonate/galactokinase"/>
</dbReference>
<feature type="active site" description="Proton acceptor" evidence="11">
    <location>
        <position position="176"/>
    </location>
</feature>
<keyword evidence="9 11" id="KW-0299">Galactose metabolism</keyword>
<comment type="function">
    <text evidence="11">Catalyzes the transfer of the gamma-phosphate of ATP to D-galactose to form alpha-D-galactose-1-phosphate (Gal-1-P).</text>
</comment>
<feature type="binding site" evidence="11">
    <location>
        <begin position="126"/>
        <end position="132"/>
    </location>
    <ligand>
        <name>ATP</name>
        <dbReference type="ChEBI" id="CHEBI:30616"/>
    </ligand>
</feature>
<feature type="domain" description="GHMP kinase C-terminal" evidence="14">
    <location>
        <begin position="287"/>
        <end position="353"/>
    </location>
</feature>
<feature type="domain" description="Galactokinase N-terminal" evidence="15">
    <location>
        <begin position="12"/>
        <end position="60"/>
    </location>
</feature>
<dbReference type="InterPro" id="IPR019539">
    <property type="entry name" value="GalKase_N"/>
</dbReference>
<evidence type="ECO:0000259" key="13">
    <source>
        <dbReference type="Pfam" id="PF00288"/>
    </source>
</evidence>
<dbReference type="SUPFAM" id="SSF54211">
    <property type="entry name" value="Ribosomal protein S5 domain 2-like"/>
    <property type="match status" value="1"/>
</dbReference>
<evidence type="ECO:0000256" key="4">
    <source>
        <dbReference type="ARBA" id="ARBA00022723"/>
    </source>
</evidence>
<dbReference type="PIRSF" id="PIRSF000530">
    <property type="entry name" value="Galactokinase"/>
    <property type="match status" value="1"/>
</dbReference>
<feature type="binding site" evidence="11">
    <location>
        <position position="164"/>
    </location>
    <ligand>
        <name>Mg(2+)</name>
        <dbReference type="ChEBI" id="CHEBI:18420"/>
    </ligand>
</feature>
<evidence type="ECO:0000256" key="2">
    <source>
        <dbReference type="ARBA" id="ARBA00022490"/>
    </source>
</evidence>
<evidence type="ECO:0000256" key="3">
    <source>
        <dbReference type="ARBA" id="ARBA00022679"/>
    </source>
</evidence>
<feature type="binding site" evidence="11">
    <location>
        <position position="132"/>
    </location>
    <ligand>
        <name>Mg(2+)</name>
        <dbReference type="ChEBI" id="CHEBI:18420"/>
    </ligand>
</feature>
<dbReference type="InterPro" id="IPR020568">
    <property type="entry name" value="Ribosomal_Su5_D2-typ_SF"/>
</dbReference>
<dbReference type="PANTHER" id="PTHR10457:SF7">
    <property type="entry name" value="GALACTOKINASE-RELATED"/>
    <property type="match status" value="1"/>
</dbReference>
<keyword evidence="10 11" id="KW-0119">Carbohydrate metabolism</keyword>
<dbReference type="PANTHER" id="PTHR10457">
    <property type="entry name" value="MEVALONATE KINASE/GALACTOKINASE"/>
    <property type="match status" value="1"/>
</dbReference>
<evidence type="ECO:0000256" key="8">
    <source>
        <dbReference type="ARBA" id="ARBA00022842"/>
    </source>
</evidence>
<dbReference type="EC" id="2.7.1.6" evidence="11 12"/>
<evidence type="ECO:0000256" key="6">
    <source>
        <dbReference type="ARBA" id="ARBA00022777"/>
    </source>
</evidence>
<dbReference type="Pfam" id="PF10509">
    <property type="entry name" value="GalKase_gal_bdg"/>
    <property type="match status" value="1"/>
</dbReference>
<dbReference type="Pfam" id="PF08544">
    <property type="entry name" value="GHMP_kinases_C"/>
    <property type="match status" value="1"/>
</dbReference>
<comment type="catalytic activity">
    <reaction evidence="11">
        <text>alpha-D-galactose + ATP = alpha-D-galactose 1-phosphate + ADP + H(+)</text>
        <dbReference type="Rhea" id="RHEA:13553"/>
        <dbReference type="ChEBI" id="CHEBI:15378"/>
        <dbReference type="ChEBI" id="CHEBI:28061"/>
        <dbReference type="ChEBI" id="CHEBI:30616"/>
        <dbReference type="ChEBI" id="CHEBI:58336"/>
        <dbReference type="ChEBI" id="CHEBI:456216"/>
        <dbReference type="EC" id="2.7.1.6"/>
    </reaction>
</comment>
<dbReference type="InterPro" id="IPR036554">
    <property type="entry name" value="GHMP_kinase_C_sf"/>
</dbReference>
<name>A0ABY4PC20_9LACO</name>
<keyword evidence="17" id="KW-1185">Reference proteome</keyword>
<dbReference type="PROSITE" id="PS00627">
    <property type="entry name" value="GHMP_KINASES_ATP"/>
    <property type="match status" value="1"/>
</dbReference>
<feature type="binding site" evidence="11">
    <location>
        <begin position="36"/>
        <end position="39"/>
    </location>
    <ligand>
        <name>substrate</name>
    </ligand>
</feature>
<keyword evidence="4 11" id="KW-0479">Metal-binding</keyword>
<reference evidence="16 17" key="1">
    <citation type="journal article" date="2022" name="Int. J. Syst. Evol. Microbiol.">
        <title>Apilactobacillus apisilvae sp. nov., Nicolia spurrieriana gen. nov. sp. nov., Bombilactobacillus folatiphilus sp. nov. and Bombilactobacillus thymidiniphilus sp. nov., four new lactic acid bacterial isolates from stingless bees Tetragonula carbonaria and Austroplebeia australis.</title>
        <authorList>
            <person name="Oliphant S.A."/>
            <person name="Watson-Haigh N.S."/>
            <person name="Sumby K.M."/>
            <person name="Gardner J."/>
            <person name="Groom S."/>
            <person name="Jiranek V."/>
        </authorList>
    </citation>
    <scope>NUCLEOTIDE SEQUENCE [LARGE SCALE GENOMIC DNA]</scope>
    <source>
        <strain evidence="16 17">SG4_A1</strain>
    </source>
</reference>
<protein>
    <recommendedName>
        <fullName evidence="11 12">Galactokinase</fullName>
        <ecNumber evidence="11 12">2.7.1.6</ecNumber>
    </recommendedName>
    <alternativeName>
        <fullName evidence="11">Galactose kinase</fullName>
    </alternativeName>
</protein>
<evidence type="ECO:0000256" key="5">
    <source>
        <dbReference type="ARBA" id="ARBA00022741"/>
    </source>
</evidence>
<keyword evidence="6 11" id="KW-0418">Kinase</keyword>
<comment type="subcellular location">
    <subcellularLocation>
        <location evidence="11">Cytoplasm</location>
    </subcellularLocation>
</comment>
<dbReference type="InterPro" id="IPR013750">
    <property type="entry name" value="GHMP_kinase_C_dom"/>
</dbReference>
<keyword evidence="8 11" id="KW-0460">Magnesium</keyword>
<keyword evidence="3 11" id="KW-0808">Transferase</keyword>
<evidence type="ECO:0000259" key="14">
    <source>
        <dbReference type="Pfam" id="PF08544"/>
    </source>
</evidence>
<feature type="site" description="Transition state stabilizer" evidence="11">
    <location>
        <position position="30"/>
    </location>
</feature>
<feature type="binding site" evidence="11">
    <location>
        <position position="70"/>
    </location>
    <ligand>
        <name>ATP</name>
        <dbReference type="ChEBI" id="CHEBI:30616"/>
    </ligand>
</feature>
<dbReference type="PRINTS" id="PR00959">
    <property type="entry name" value="MEVGALKINASE"/>
</dbReference>
<dbReference type="Gene3D" id="3.30.70.890">
    <property type="entry name" value="GHMP kinase, C-terminal domain"/>
    <property type="match status" value="1"/>
</dbReference>
<feature type="binding site" evidence="11">
    <location>
        <position position="226"/>
    </location>
    <ligand>
        <name>substrate</name>
    </ligand>
</feature>
<keyword evidence="2 11" id="KW-0963">Cytoplasm</keyword>
<evidence type="ECO:0000259" key="15">
    <source>
        <dbReference type="Pfam" id="PF10509"/>
    </source>
</evidence>
<evidence type="ECO:0000313" key="16">
    <source>
        <dbReference type="EMBL" id="UQS83092.1"/>
    </source>
</evidence>
<dbReference type="Proteomes" id="UP000831947">
    <property type="component" value="Chromosome"/>
</dbReference>
<dbReference type="Gene3D" id="3.30.230.10">
    <property type="match status" value="1"/>
</dbReference>
<dbReference type="InterPro" id="IPR000705">
    <property type="entry name" value="Galactokinase"/>
</dbReference>
<dbReference type="Pfam" id="PF00288">
    <property type="entry name" value="GHMP_kinases_N"/>
    <property type="match status" value="1"/>
</dbReference>
<comment type="similarity">
    <text evidence="1 11">Belongs to the GHMP kinase family. GalK subfamily.</text>
</comment>
<evidence type="ECO:0000313" key="17">
    <source>
        <dbReference type="Proteomes" id="UP000831947"/>
    </source>
</evidence>
<accession>A0ABY4PC20</accession>
<dbReference type="InterPro" id="IPR006204">
    <property type="entry name" value="GHMP_kinase_N_dom"/>
</dbReference>
<comment type="pathway">
    <text evidence="11">Carbohydrate metabolism; galactose metabolism.</text>
</comment>
<dbReference type="InterPro" id="IPR014721">
    <property type="entry name" value="Ribsml_uS5_D2-typ_fold_subgr"/>
</dbReference>